<evidence type="ECO:0000313" key="3">
    <source>
        <dbReference type="EMBL" id="GAI59882.1"/>
    </source>
</evidence>
<feature type="compositionally biased region" description="Basic residues" evidence="2">
    <location>
        <begin position="9"/>
        <end position="18"/>
    </location>
</feature>
<name>X1PUG5_9ZZZZ</name>
<organism evidence="3">
    <name type="scientific">marine sediment metagenome</name>
    <dbReference type="NCBI Taxonomy" id="412755"/>
    <lineage>
        <taxon>unclassified sequences</taxon>
        <taxon>metagenomes</taxon>
        <taxon>ecological metagenomes</taxon>
    </lineage>
</organism>
<dbReference type="InterPro" id="IPR000989">
    <property type="entry name" value="Rep"/>
</dbReference>
<sequence>MKNIARTRPNVKPKRKARDGHAGGTSQAQCIDYTPSLPVRGPRQGKNPAPETGRKSSSQAAPENGEEARATRARPFTLIYVSKASAPLLTASGATVEFDPVEVLRARIETHDVRRQFNQARAGVLRVQGAHGLARELEDCGASIGIRIWEDGQGRARSAICAGHFCQHPRACVICAARRTGRLVEAYTGKILQCLLDDDTLMPVMVDLTQRTGPTLDERLSNLSKGLTRFLECRRRALSAPERRNYSELTKVAGGVFSIEIKRGAGTGEWHPHGHGILLVRQFLDQDRVSREWAESIGQARALVYLKRIEDGDDGALLDALREVLKYNVKLGEIDDIEALDVF</sequence>
<evidence type="ECO:0008006" key="4">
    <source>
        <dbReference type="Google" id="ProtNLM"/>
    </source>
</evidence>
<evidence type="ECO:0000256" key="1">
    <source>
        <dbReference type="ARBA" id="ARBA00022705"/>
    </source>
</evidence>
<accession>X1PUG5</accession>
<dbReference type="AlphaFoldDB" id="X1PUG5"/>
<feature type="non-terminal residue" evidence="3">
    <location>
        <position position="343"/>
    </location>
</feature>
<dbReference type="Pfam" id="PF01446">
    <property type="entry name" value="Rep_1"/>
    <property type="match status" value="1"/>
</dbReference>
<dbReference type="EMBL" id="BARW01001436">
    <property type="protein sequence ID" value="GAI59882.1"/>
    <property type="molecule type" value="Genomic_DNA"/>
</dbReference>
<comment type="caution">
    <text evidence="3">The sequence shown here is derived from an EMBL/GenBank/DDBJ whole genome shotgun (WGS) entry which is preliminary data.</text>
</comment>
<proteinExistence type="predicted"/>
<keyword evidence="1" id="KW-0235">DNA replication</keyword>
<protein>
    <recommendedName>
        <fullName evidence="4">Replication protein</fullName>
    </recommendedName>
</protein>
<dbReference type="GO" id="GO:0006260">
    <property type="term" value="P:DNA replication"/>
    <property type="evidence" value="ECO:0007669"/>
    <property type="project" value="UniProtKB-KW"/>
</dbReference>
<evidence type="ECO:0000256" key="2">
    <source>
        <dbReference type="SAM" id="MobiDB-lite"/>
    </source>
</evidence>
<dbReference type="GO" id="GO:0003677">
    <property type="term" value="F:DNA binding"/>
    <property type="evidence" value="ECO:0007669"/>
    <property type="project" value="InterPro"/>
</dbReference>
<gene>
    <name evidence="3" type="ORF">S12H4_04589</name>
</gene>
<reference evidence="3" key="1">
    <citation type="journal article" date="2014" name="Front. Microbiol.">
        <title>High frequency of phylogenetically diverse reductive dehalogenase-homologous genes in deep subseafloor sedimentary metagenomes.</title>
        <authorList>
            <person name="Kawai M."/>
            <person name="Futagami T."/>
            <person name="Toyoda A."/>
            <person name="Takaki Y."/>
            <person name="Nishi S."/>
            <person name="Hori S."/>
            <person name="Arai W."/>
            <person name="Tsubouchi T."/>
            <person name="Morono Y."/>
            <person name="Uchiyama I."/>
            <person name="Ito T."/>
            <person name="Fujiyama A."/>
            <person name="Inagaki F."/>
            <person name="Takami H."/>
        </authorList>
    </citation>
    <scope>NUCLEOTIDE SEQUENCE</scope>
    <source>
        <strain evidence="3">Expedition CK06-06</strain>
    </source>
</reference>
<feature type="region of interest" description="Disordered" evidence="2">
    <location>
        <begin position="1"/>
        <end position="70"/>
    </location>
</feature>